<feature type="domain" description="Methyltransferase" evidence="1">
    <location>
        <begin position="40"/>
        <end position="137"/>
    </location>
</feature>
<gene>
    <name evidence="2" type="ORF">SAMN06272739_3429</name>
</gene>
<dbReference type="OrthoDB" id="9797252at2"/>
<evidence type="ECO:0000259" key="1">
    <source>
        <dbReference type="Pfam" id="PF13649"/>
    </source>
</evidence>
<dbReference type="AlphaFoldDB" id="A0A286H391"/>
<keyword evidence="3" id="KW-1185">Reference proteome</keyword>
<dbReference type="Proteomes" id="UP000219482">
    <property type="component" value="Unassembled WGS sequence"/>
</dbReference>
<dbReference type="SUPFAM" id="SSF53335">
    <property type="entry name" value="S-adenosyl-L-methionine-dependent methyltransferases"/>
    <property type="match status" value="1"/>
</dbReference>
<dbReference type="InterPro" id="IPR029063">
    <property type="entry name" value="SAM-dependent_MTases_sf"/>
</dbReference>
<dbReference type="EMBL" id="OCNK01000004">
    <property type="protein sequence ID" value="SOE02227.1"/>
    <property type="molecule type" value="Genomic_DNA"/>
</dbReference>
<dbReference type="CDD" id="cd02440">
    <property type="entry name" value="AdoMet_MTases"/>
    <property type="match status" value="1"/>
</dbReference>
<organism evidence="2 3">
    <name type="scientific">Blastococcus haudaquaticus</name>
    <dbReference type="NCBI Taxonomy" id="1938745"/>
    <lineage>
        <taxon>Bacteria</taxon>
        <taxon>Bacillati</taxon>
        <taxon>Actinomycetota</taxon>
        <taxon>Actinomycetes</taxon>
        <taxon>Geodermatophilales</taxon>
        <taxon>Geodermatophilaceae</taxon>
        <taxon>Blastococcus</taxon>
    </lineage>
</organism>
<protein>
    <submittedName>
        <fullName evidence="2">Methyltransferase domain-containing protein</fullName>
    </submittedName>
</protein>
<name>A0A286H391_9ACTN</name>
<accession>A0A286H391</accession>
<dbReference type="RefSeq" id="WP_097185148.1">
    <property type="nucleotide sequence ID" value="NZ_OCNK01000004.1"/>
</dbReference>
<reference evidence="3" key="1">
    <citation type="submission" date="2017-09" db="EMBL/GenBank/DDBJ databases">
        <authorList>
            <person name="Varghese N."/>
            <person name="Submissions S."/>
        </authorList>
    </citation>
    <scope>NUCLEOTIDE SEQUENCE [LARGE SCALE GENOMIC DNA]</scope>
    <source>
        <strain evidence="3">DSM 44270</strain>
    </source>
</reference>
<keyword evidence="2" id="KW-0808">Transferase</keyword>
<evidence type="ECO:0000313" key="3">
    <source>
        <dbReference type="Proteomes" id="UP000219482"/>
    </source>
</evidence>
<dbReference type="GO" id="GO:0032259">
    <property type="term" value="P:methylation"/>
    <property type="evidence" value="ECO:0007669"/>
    <property type="project" value="UniProtKB-KW"/>
</dbReference>
<dbReference type="Gene3D" id="3.40.50.150">
    <property type="entry name" value="Vaccinia Virus protein VP39"/>
    <property type="match status" value="1"/>
</dbReference>
<dbReference type="GO" id="GO:0008168">
    <property type="term" value="F:methyltransferase activity"/>
    <property type="evidence" value="ECO:0007669"/>
    <property type="project" value="UniProtKB-KW"/>
</dbReference>
<evidence type="ECO:0000313" key="2">
    <source>
        <dbReference type="EMBL" id="SOE02227.1"/>
    </source>
</evidence>
<dbReference type="InterPro" id="IPR041698">
    <property type="entry name" value="Methyltransf_25"/>
</dbReference>
<dbReference type="Pfam" id="PF13649">
    <property type="entry name" value="Methyltransf_25"/>
    <property type="match status" value="1"/>
</dbReference>
<keyword evidence="2" id="KW-0489">Methyltransferase</keyword>
<proteinExistence type="predicted"/>
<sequence>MSEHYEQMGEFHDLFMDDAWERLRPTLTEAFAQLDADATVLDLGAGSGVGTRVLAACTPARIIAVEPSRTMRAVLTARVVDDPDLSARVSIVADPLPQALADCPSPVAGFVCAHVLGHLGAADRRSTFGRIAGLLRPSATGVVTTAPVAGNPAAAVVEEARRIGDLTYVARHLPPHAGLAVSEYEVHRDGRLIRRERFTSTWSPPTDDQLRTELAAAGLALELAGPGQGLVRPAAGRAR</sequence>